<evidence type="ECO:0000256" key="1">
    <source>
        <dbReference type="SAM" id="MobiDB-lite"/>
    </source>
</evidence>
<organism evidence="2 3">
    <name type="scientific">Purpureocillium lilacinum</name>
    <name type="common">Paecilomyces lilacinus</name>
    <dbReference type="NCBI Taxonomy" id="33203"/>
    <lineage>
        <taxon>Eukaryota</taxon>
        <taxon>Fungi</taxon>
        <taxon>Dikarya</taxon>
        <taxon>Ascomycota</taxon>
        <taxon>Pezizomycotina</taxon>
        <taxon>Sordariomycetes</taxon>
        <taxon>Hypocreomycetidae</taxon>
        <taxon>Hypocreales</taxon>
        <taxon>Ophiocordycipitaceae</taxon>
        <taxon>Purpureocillium</taxon>
    </lineage>
</organism>
<comment type="caution">
    <text evidence="2">The sequence shown here is derived from an EMBL/GenBank/DDBJ whole genome shotgun (WGS) entry which is preliminary data.</text>
</comment>
<proteinExistence type="predicted"/>
<dbReference type="AlphaFoldDB" id="A0A2U3EQB5"/>
<dbReference type="Proteomes" id="UP000245956">
    <property type="component" value="Unassembled WGS sequence"/>
</dbReference>
<protein>
    <submittedName>
        <fullName evidence="2">Uncharacterized protein</fullName>
    </submittedName>
</protein>
<dbReference type="EMBL" id="LCWV01000001">
    <property type="protein sequence ID" value="PWI76697.1"/>
    <property type="molecule type" value="Genomic_DNA"/>
</dbReference>
<name>A0A2U3EQB5_PURLI</name>
<accession>A0A2U3EQB5</accession>
<evidence type="ECO:0000313" key="3">
    <source>
        <dbReference type="Proteomes" id="UP000245956"/>
    </source>
</evidence>
<sequence>MVSIIEDPLAAGSSPRSSAGPSPNHVFEAHVLVINAAAGYPPFTARPWHHCDVVDAAPSNSTVLGQPGRDAHGQAGSWRSRITRLRVRALAPQHDQLRARAVPARAWAEISAPVHPEPISNLPSDLTVPGYDANMPGSGGTAAEGEGRPTHGHGDLCHWL</sequence>
<feature type="region of interest" description="Disordered" evidence="1">
    <location>
        <begin position="135"/>
        <end position="160"/>
    </location>
</feature>
<feature type="compositionally biased region" description="Low complexity" evidence="1">
    <location>
        <begin position="10"/>
        <end position="22"/>
    </location>
</feature>
<evidence type="ECO:0000313" key="2">
    <source>
        <dbReference type="EMBL" id="PWI76697.1"/>
    </source>
</evidence>
<feature type="compositionally biased region" description="Basic and acidic residues" evidence="1">
    <location>
        <begin position="145"/>
        <end position="160"/>
    </location>
</feature>
<reference evidence="2 3" key="1">
    <citation type="journal article" date="2016" name="Front. Microbiol.">
        <title>Genome and transcriptome sequences reveal the specific parasitism of the nematophagous Purpureocillium lilacinum 36-1.</title>
        <authorList>
            <person name="Xie J."/>
            <person name="Li S."/>
            <person name="Mo C."/>
            <person name="Xiao X."/>
            <person name="Peng D."/>
            <person name="Wang G."/>
            <person name="Xiao Y."/>
        </authorList>
    </citation>
    <scope>NUCLEOTIDE SEQUENCE [LARGE SCALE GENOMIC DNA]</scope>
    <source>
        <strain evidence="2 3">36-1</strain>
    </source>
</reference>
<gene>
    <name evidence="2" type="ORF">PCL_03891</name>
</gene>
<feature type="region of interest" description="Disordered" evidence="1">
    <location>
        <begin position="1"/>
        <end position="22"/>
    </location>
</feature>